<evidence type="ECO:0000256" key="1">
    <source>
        <dbReference type="ARBA" id="ARBA00001947"/>
    </source>
</evidence>
<accession>A0A2N6SH64</accession>
<dbReference type="Gene3D" id="3.20.20.210">
    <property type="match status" value="1"/>
</dbReference>
<dbReference type="AlphaFoldDB" id="A0A2N6SH64"/>
<dbReference type="InterPro" id="IPR002629">
    <property type="entry name" value="Met_Synth_C/arc"/>
</dbReference>
<evidence type="ECO:0000256" key="2">
    <source>
        <dbReference type="ARBA" id="ARBA00022723"/>
    </source>
</evidence>
<sequence>MKGKFKPFSTTLIGSLPRSKELLSLKESSDNYDKFKSLYNEKLLEETKKVVELQKECGIDVLVSGELNRDNYMSYVAEVVDGIKLLSMNDLKEITTNLESFNKSLEEMDAADNTMNSPICYSKIDTTRRLNELEVHNFQKFVDRDYKVTLPSPYLLTRSMWLREITGKVYEGRKELGQDVIELLKNEIRHLVEEGVKIIQIDEPILSEVVFTNEKADNSFY</sequence>
<reference evidence="5 6" key="1">
    <citation type="submission" date="2017-09" db="EMBL/GenBank/DDBJ databases">
        <title>Bacterial strain isolated from the female urinary microbiota.</title>
        <authorList>
            <person name="Thomas-White K."/>
            <person name="Kumar N."/>
            <person name="Forster S."/>
            <person name="Putonti C."/>
            <person name="Lawley T."/>
            <person name="Wolfe A.J."/>
        </authorList>
    </citation>
    <scope>NUCLEOTIDE SEQUENCE [LARGE SCALE GENOMIC DNA]</scope>
    <source>
        <strain evidence="5 6">UMB0186</strain>
    </source>
</reference>
<keyword evidence="2" id="KW-0479">Metal-binding</keyword>
<dbReference type="InterPro" id="IPR038071">
    <property type="entry name" value="UROD/MetE-like_sf"/>
</dbReference>
<dbReference type="Proteomes" id="UP000235670">
    <property type="component" value="Unassembled WGS sequence"/>
</dbReference>
<name>A0A2N6SH64_9BACL</name>
<evidence type="ECO:0000313" key="5">
    <source>
        <dbReference type="EMBL" id="PMC53199.1"/>
    </source>
</evidence>
<dbReference type="GO" id="GO:0009086">
    <property type="term" value="P:methionine biosynthetic process"/>
    <property type="evidence" value="ECO:0007669"/>
    <property type="project" value="InterPro"/>
</dbReference>
<protein>
    <submittedName>
        <fullName evidence="5">5-methyltetrahydropteroyltriglutamate--homocysteine methyltransferase</fullName>
    </submittedName>
</protein>
<evidence type="ECO:0000256" key="3">
    <source>
        <dbReference type="ARBA" id="ARBA00022833"/>
    </source>
</evidence>
<dbReference type="EMBL" id="PNGT01000001">
    <property type="protein sequence ID" value="PMC53199.1"/>
    <property type="molecule type" value="Genomic_DNA"/>
</dbReference>
<proteinExistence type="predicted"/>
<dbReference type="SUPFAM" id="SSF51726">
    <property type="entry name" value="UROD/MetE-like"/>
    <property type="match status" value="1"/>
</dbReference>
<organism evidence="5 6">
    <name type="scientific">Gemella sanguinis</name>
    <dbReference type="NCBI Taxonomy" id="84135"/>
    <lineage>
        <taxon>Bacteria</taxon>
        <taxon>Bacillati</taxon>
        <taxon>Bacillota</taxon>
        <taxon>Bacilli</taxon>
        <taxon>Bacillales</taxon>
        <taxon>Gemellaceae</taxon>
        <taxon>Gemella</taxon>
    </lineage>
</organism>
<dbReference type="OrthoDB" id="244285at2"/>
<keyword evidence="3" id="KW-0862">Zinc</keyword>
<dbReference type="STRING" id="84135.GCA_001052115_00051"/>
<dbReference type="GO" id="GO:0003871">
    <property type="term" value="F:5-methyltetrahydropteroyltriglutamate-homocysteine S-methyltransferase activity"/>
    <property type="evidence" value="ECO:0007669"/>
    <property type="project" value="InterPro"/>
</dbReference>
<gene>
    <name evidence="5" type="ORF">CJ218_01260</name>
</gene>
<dbReference type="Pfam" id="PF01717">
    <property type="entry name" value="Meth_synt_2"/>
    <property type="match status" value="1"/>
</dbReference>
<feature type="domain" description="Cobalamin-independent methionine synthase MetE C-terminal/archaeal" evidence="4">
    <location>
        <begin position="8"/>
        <end position="218"/>
    </location>
</feature>
<evidence type="ECO:0000259" key="4">
    <source>
        <dbReference type="Pfam" id="PF01717"/>
    </source>
</evidence>
<evidence type="ECO:0000313" key="6">
    <source>
        <dbReference type="Proteomes" id="UP000235670"/>
    </source>
</evidence>
<comment type="caution">
    <text evidence="5">The sequence shown here is derived from an EMBL/GenBank/DDBJ whole genome shotgun (WGS) entry which is preliminary data.</text>
</comment>
<dbReference type="GO" id="GO:0008270">
    <property type="term" value="F:zinc ion binding"/>
    <property type="evidence" value="ECO:0007669"/>
    <property type="project" value="InterPro"/>
</dbReference>
<comment type="cofactor">
    <cofactor evidence="1">
        <name>Zn(2+)</name>
        <dbReference type="ChEBI" id="CHEBI:29105"/>
    </cofactor>
</comment>
<dbReference type="GO" id="GO:0032259">
    <property type="term" value="P:methylation"/>
    <property type="evidence" value="ECO:0007669"/>
    <property type="project" value="UniProtKB-KW"/>
</dbReference>
<keyword evidence="5" id="KW-0808">Transferase</keyword>
<dbReference type="PANTHER" id="PTHR30519">
    <property type="entry name" value="5-METHYLTETRAHYDROPTEROYLTRIGLUTAMATE--HOMOCYSTEINE METHYLTRANSFERASE"/>
    <property type="match status" value="1"/>
</dbReference>
<keyword evidence="5" id="KW-0489">Methyltransferase</keyword>